<name>A0A8I2BB77_BACIU</name>
<organism evidence="1 2">
    <name type="scientific">Bacillus subtilis</name>
    <dbReference type="NCBI Taxonomy" id="1423"/>
    <lineage>
        <taxon>Bacteria</taxon>
        <taxon>Bacillati</taxon>
        <taxon>Bacillota</taxon>
        <taxon>Bacilli</taxon>
        <taxon>Bacillales</taxon>
        <taxon>Bacillaceae</taxon>
        <taxon>Bacillus</taxon>
    </lineage>
</organism>
<sequence length="121" mass="13658">MLQVYRYDEDLLFVEPVIVTEMDEAGNYVIPADCTEVELPDSPSLFKPKFDSTAQTWIESATKEEIDAILNTGEVEESPVRLLQEQNALLLSQLAETQQQSEEQANMYAELIMSLTEKGVL</sequence>
<evidence type="ECO:0000313" key="1">
    <source>
        <dbReference type="EMBL" id="MBO3796845.1"/>
    </source>
</evidence>
<comment type="caution">
    <text evidence="1">The sequence shown here is derived from an EMBL/GenBank/DDBJ whole genome shotgun (WGS) entry which is preliminary data.</text>
</comment>
<dbReference type="RefSeq" id="WP_208556905.1">
    <property type="nucleotide sequence ID" value="NZ_JAGFPW010000034.1"/>
</dbReference>
<proteinExistence type="predicted"/>
<gene>
    <name evidence="1" type="ORF">J5227_21650</name>
</gene>
<dbReference type="AlphaFoldDB" id="A0A8I2BB77"/>
<evidence type="ECO:0000313" key="2">
    <source>
        <dbReference type="Proteomes" id="UP000665181"/>
    </source>
</evidence>
<dbReference type="EMBL" id="JAGFPW010000034">
    <property type="protein sequence ID" value="MBO3796845.1"/>
    <property type="molecule type" value="Genomic_DNA"/>
</dbReference>
<evidence type="ECO:0008006" key="3">
    <source>
        <dbReference type="Google" id="ProtNLM"/>
    </source>
</evidence>
<dbReference type="Proteomes" id="UP000665181">
    <property type="component" value="Unassembled WGS sequence"/>
</dbReference>
<protein>
    <recommendedName>
        <fullName evidence="3">Bacteriophage SP-beta YorD domain-containing protein</fullName>
    </recommendedName>
</protein>
<reference evidence="1" key="1">
    <citation type="submission" date="2021-03" db="EMBL/GenBank/DDBJ databases">
        <title>Isolation of Bacillus subtilis from fermented food sample.</title>
        <authorList>
            <person name="Lakshmanan V."/>
            <person name="Athira K."/>
            <person name="Rajagopal K."/>
        </authorList>
    </citation>
    <scope>NUCLEOTIDE SEQUENCE</scope>
    <source>
        <strain evidence="1">S1</strain>
    </source>
</reference>
<accession>A0A8I2BB77</accession>